<dbReference type="InterPro" id="IPR040187">
    <property type="entry name" value="OCAD1/2"/>
</dbReference>
<feature type="compositionally biased region" description="Low complexity" evidence="6">
    <location>
        <begin position="142"/>
        <end position="151"/>
    </location>
</feature>
<evidence type="ECO:0000313" key="9">
    <source>
        <dbReference type="Proteomes" id="UP000694620"/>
    </source>
</evidence>
<reference evidence="8" key="1">
    <citation type="submission" date="2021-06" db="EMBL/GenBank/DDBJ databases">
        <authorList>
            <consortium name="Wellcome Sanger Institute Data Sharing"/>
        </authorList>
    </citation>
    <scope>NUCLEOTIDE SEQUENCE [LARGE SCALE GENOMIC DNA]</scope>
</reference>
<dbReference type="GO" id="GO:2000736">
    <property type="term" value="P:regulation of stem cell differentiation"/>
    <property type="evidence" value="ECO:0007669"/>
    <property type="project" value="UniProtKB-UniRule"/>
</dbReference>
<dbReference type="OrthoDB" id="6513616at2759"/>
<organism evidence="8 9">
    <name type="scientific">Erpetoichthys calabaricus</name>
    <name type="common">Rope fish</name>
    <name type="synonym">Calamoichthys calabaricus</name>
    <dbReference type="NCBI Taxonomy" id="27687"/>
    <lineage>
        <taxon>Eukaryota</taxon>
        <taxon>Metazoa</taxon>
        <taxon>Chordata</taxon>
        <taxon>Craniata</taxon>
        <taxon>Vertebrata</taxon>
        <taxon>Euteleostomi</taxon>
        <taxon>Actinopterygii</taxon>
        <taxon>Polypteriformes</taxon>
        <taxon>Polypteridae</taxon>
        <taxon>Erpetoichthys</taxon>
    </lineage>
</organism>
<evidence type="ECO:0000256" key="2">
    <source>
        <dbReference type="ARBA" id="ARBA00022753"/>
    </source>
</evidence>
<dbReference type="PANTHER" id="PTHR13336">
    <property type="entry name" value="OVARIAN CARCINOMA IMMUNOREACTIVE ANTIGEN"/>
    <property type="match status" value="1"/>
</dbReference>
<accession>A0A8C4SKI7</accession>
<feature type="region of interest" description="Disordered" evidence="6">
    <location>
        <begin position="111"/>
        <end position="162"/>
    </location>
</feature>
<comment type="similarity">
    <text evidence="3 5">Belongs to the OCIAD1 family.</text>
</comment>
<evidence type="ECO:0000313" key="8">
    <source>
        <dbReference type="Ensembl" id="ENSECRP00000016065.1"/>
    </source>
</evidence>
<feature type="region of interest" description="Disordered" evidence="6">
    <location>
        <begin position="1"/>
        <end position="22"/>
    </location>
</feature>
<feature type="domain" description="OCIA" evidence="7">
    <location>
        <begin position="25"/>
        <end position="111"/>
    </location>
</feature>
<dbReference type="GO" id="GO:0005768">
    <property type="term" value="C:endosome"/>
    <property type="evidence" value="ECO:0007669"/>
    <property type="project" value="UniProtKB-SubCell"/>
</dbReference>
<evidence type="ECO:0000256" key="6">
    <source>
        <dbReference type="SAM" id="MobiDB-lite"/>
    </source>
</evidence>
<dbReference type="Pfam" id="PF07051">
    <property type="entry name" value="OCIA"/>
    <property type="match status" value="1"/>
</dbReference>
<reference evidence="8" key="2">
    <citation type="submission" date="2025-08" db="UniProtKB">
        <authorList>
            <consortium name="Ensembl"/>
        </authorList>
    </citation>
    <scope>IDENTIFICATION</scope>
</reference>
<proteinExistence type="inferred from homology"/>
<dbReference type="PANTHER" id="PTHR13336:SF4">
    <property type="entry name" value="OCIA DOMAIN-CONTAINING PROTEIN 1"/>
    <property type="match status" value="1"/>
</dbReference>
<evidence type="ECO:0000256" key="4">
    <source>
        <dbReference type="ARBA" id="ARBA00040877"/>
    </source>
</evidence>
<feature type="compositionally biased region" description="Basic and acidic residues" evidence="6">
    <location>
        <begin position="237"/>
        <end position="258"/>
    </location>
</feature>
<keyword evidence="9" id="KW-1185">Reference proteome</keyword>
<protein>
    <recommendedName>
        <fullName evidence="4 5">OCIA domain-containing protein 1</fullName>
    </recommendedName>
</protein>
<dbReference type="Proteomes" id="UP000694620">
    <property type="component" value="Chromosome 5"/>
</dbReference>
<dbReference type="Ensembl" id="ENSECRT00000016351.1">
    <property type="protein sequence ID" value="ENSECRP00000016065.1"/>
    <property type="gene ID" value="ENSECRG00000010717.1"/>
</dbReference>
<evidence type="ECO:0000256" key="3">
    <source>
        <dbReference type="ARBA" id="ARBA00037952"/>
    </source>
</evidence>
<feature type="region of interest" description="Disordered" evidence="6">
    <location>
        <begin position="220"/>
        <end position="258"/>
    </location>
</feature>
<comment type="subcellular location">
    <subcellularLocation>
        <location evidence="1 5">Endosome</location>
    </subcellularLocation>
</comment>
<keyword evidence="2 5" id="KW-0967">Endosome</keyword>
<name>A0A8C4SKI7_ERPCA</name>
<dbReference type="AlphaFoldDB" id="A0A8C4SKI7"/>
<evidence type="ECO:0000259" key="7">
    <source>
        <dbReference type="Pfam" id="PF07051"/>
    </source>
</evidence>
<dbReference type="GeneTree" id="ENSGT00530000063690"/>
<sequence>MAPESSAGVPTSGQRGAPYQNPLGMAYVPTEEERRVFKECNDESFWYRSLPFAAVGMFVTQGLIARGILTSSARFGSVPKVAFAGVCGYLAGKMSYMKTCQEKFKTLDNSPLGEALRRGHRPLPSQYSFNESESVKTRRNDQQSSDSSTDPSPAPQNYSDDFSYTERSLSTYDSIPFSTTLSESAPTGMNETDLQNVLLEEERAVRKPITYEELRSKNRENYEVTMTQKTETMVKPPQEKVLQKKDEKKNKYGDTWEE</sequence>
<comment type="domain">
    <text evidence="5">The OCIA domain is necessary and sufficient for endosomal localization.</text>
</comment>
<comment type="subunit">
    <text evidence="5">Interacts with STAT3.</text>
</comment>
<comment type="function">
    <text evidence="5">Maintains stem cell potency. Increases STAT3 phosphorylation and controls ERK phosphorylation. May act as a scaffold, increasing STAT3 recruitment onto endosomes.</text>
</comment>
<evidence type="ECO:0000256" key="1">
    <source>
        <dbReference type="ARBA" id="ARBA00004177"/>
    </source>
</evidence>
<gene>
    <name evidence="8" type="primary">OCIAD1</name>
    <name evidence="8" type="synonym">LOC114652041</name>
</gene>
<reference evidence="8" key="3">
    <citation type="submission" date="2025-09" db="UniProtKB">
        <authorList>
            <consortium name="Ensembl"/>
        </authorList>
    </citation>
    <scope>IDENTIFICATION</scope>
</reference>
<evidence type="ECO:0000256" key="5">
    <source>
        <dbReference type="RuleBase" id="RU369066"/>
    </source>
</evidence>
<dbReference type="InterPro" id="IPR009764">
    <property type="entry name" value="OCIA_dom"/>
</dbReference>